<sequence length="285" mass="32831">MQTNHFISYLTNPESINELTENSVNTLTNQFPFCQIGQTLNTIYLNNNNSLLFEQQLKKAAIYSSDRKRLFEHINTKTSSIEEKPVTDESQEIEDIEISNPIESTVFQIEPEIKVAEEIDPLEKNYISAAVSSSYLLEAENVISEEKVEKEKPIEEPKEIKPAFNEDVAHSFKDWLIHLKGDEISNDEIKTTTTKKKIHLDVIDKFIQEDPQIKPKKSEFYSSINMARLSVVDDSDMVSETLALIYVEQGNYSNAINTYQKLSLKNPEKRSYFANQIKILKQKIK</sequence>
<reference evidence="2 3" key="1">
    <citation type="submission" date="2019-08" db="EMBL/GenBank/DDBJ databases">
        <title>Genome of Vicingus serpentipes NCIMB 15042.</title>
        <authorList>
            <person name="Bowman J.P."/>
        </authorList>
    </citation>
    <scope>NUCLEOTIDE SEQUENCE [LARGE SCALE GENOMIC DNA]</scope>
    <source>
        <strain evidence="2 3">NCIMB 15042</strain>
    </source>
</reference>
<comment type="caution">
    <text evidence="2">The sequence shown here is derived from an EMBL/GenBank/DDBJ whole genome shotgun (WGS) entry which is preliminary data.</text>
</comment>
<proteinExistence type="predicted"/>
<evidence type="ECO:0000313" key="3">
    <source>
        <dbReference type="Proteomes" id="UP000321721"/>
    </source>
</evidence>
<dbReference type="Proteomes" id="UP000321721">
    <property type="component" value="Unassembled WGS sequence"/>
</dbReference>
<organism evidence="2 3">
    <name type="scientific">Vicingus serpentipes</name>
    <dbReference type="NCBI Taxonomy" id="1926625"/>
    <lineage>
        <taxon>Bacteria</taxon>
        <taxon>Pseudomonadati</taxon>
        <taxon>Bacteroidota</taxon>
        <taxon>Flavobacteriia</taxon>
        <taxon>Flavobacteriales</taxon>
        <taxon>Vicingaceae</taxon>
        <taxon>Vicingus</taxon>
    </lineage>
</organism>
<dbReference type="EMBL" id="VOOS01000006">
    <property type="protein sequence ID" value="TXB63903.1"/>
    <property type="molecule type" value="Genomic_DNA"/>
</dbReference>
<dbReference type="AlphaFoldDB" id="A0A5C6RNV2"/>
<name>A0A5C6RNV2_9FLAO</name>
<evidence type="ECO:0008006" key="4">
    <source>
        <dbReference type="Google" id="ProtNLM"/>
    </source>
</evidence>
<dbReference type="InterPro" id="IPR019734">
    <property type="entry name" value="TPR_rpt"/>
</dbReference>
<dbReference type="RefSeq" id="WP_147101813.1">
    <property type="nucleotide sequence ID" value="NZ_VOOS01000006.1"/>
</dbReference>
<keyword evidence="3" id="KW-1185">Reference proteome</keyword>
<gene>
    <name evidence="2" type="ORF">FRY74_11650</name>
</gene>
<dbReference type="PROSITE" id="PS50005">
    <property type="entry name" value="TPR"/>
    <property type="match status" value="1"/>
</dbReference>
<evidence type="ECO:0000313" key="2">
    <source>
        <dbReference type="EMBL" id="TXB63903.1"/>
    </source>
</evidence>
<feature type="repeat" description="TPR" evidence="1">
    <location>
        <begin position="236"/>
        <end position="269"/>
    </location>
</feature>
<keyword evidence="1" id="KW-0802">TPR repeat</keyword>
<protein>
    <recommendedName>
        <fullName evidence="4">Tetratricopeptide repeat protein</fullName>
    </recommendedName>
</protein>
<accession>A0A5C6RNV2</accession>
<dbReference type="OrthoDB" id="594666at2"/>
<evidence type="ECO:0000256" key="1">
    <source>
        <dbReference type="PROSITE-ProRule" id="PRU00339"/>
    </source>
</evidence>